<reference evidence="4" key="2">
    <citation type="submission" date="2025-08" db="UniProtKB">
        <authorList>
            <consortium name="RefSeq"/>
        </authorList>
    </citation>
    <scope>IDENTIFICATION</scope>
    <source>
        <tissue evidence="4">Etiolated seedlings</tissue>
    </source>
</reference>
<dbReference type="PANTHER" id="PTHR33463:SF209">
    <property type="entry name" value="DISEASE RESISTANCE PROTEIN RPS2-LIKE"/>
    <property type="match status" value="1"/>
</dbReference>
<dbReference type="SUPFAM" id="SSF52058">
    <property type="entry name" value="L domain-like"/>
    <property type="match status" value="2"/>
</dbReference>
<dbReference type="InterPro" id="IPR032675">
    <property type="entry name" value="LRR_dom_sf"/>
</dbReference>
<evidence type="ECO:0000256" key="1">
    <source>
        <dbReference type="ARBA" id="ARBA00022821"/>
    </source>
</evidence>
<keyword evidence="3" id="KW-1185">Reference proteome</keyword>
<gene>
    <name evidence="4" type="primary">LOC101500596</name>
</gene>
<keyword evidence="1" id="KW-0611">Plant defense</keyword>
<evidence type="ECO:0000259" key="2">
    <source>
        <dbReference type="Pfam" id="PF23247"/>
    </source>
</evidence>
<feature type="domain" description="Disease resistance protein At4g27190-like leucine-rich repeats" evidence="2">
    <location>
        <begin position="637"/>
        <end position="764"/>
    </location>
</feature>
<dbReference type="InterPro" id="IPR057135">
    <property type="entry name" value="At4g27190-like_LRR"/>
</dbReference>
<dbReference type="Proteomes" id="UP000087171">
    <property type="component" value="Chromosome Ca2"/>
</dbReference>
<organism evidence="3 4">
    <name type="scientific">Cicer arietinum</name>
    <name type="common">Chickpea</name>
    <name type="synonym">Garbanzo</name>
    <dbReference type="NCBI Taxonomy" id="3827"/>
    <lineage>
        <taxon>Eukaryota</taxon>
        <taxon>Viridiplantae</taxon>
        <taxon>Streptophyta</taxon>
        <taxon>Embryophyta</taxon>
        <taxon>Tracheophyta</taxon>
        <taxon>Spermatophyta</taxon>
        <taxon>Magnoliopsida</taxon>
        <taxon>eudicotyledons</taxon>
        <taxon>Gunneridae</taxon>
        <taxon>Pentapetalae</taxon>
        <taxon>rosids</taxon>
        <taxon>fabids</taxon>
        <taxon>Fabales</taxon>
        <taxon>Fabaceae</taxon>
        <taxon>Papilionoideae</taxon>
        <taxon>50 kb inversion clade</taxon>
        <taxon>NPAAA clade</taxon>
        <taxon>Hologalegina</taxon>
        <taxon>IRL clade</taxon>
        <taxon>Cicereae</taxon>
        <taxon>Cicer</taxon>
    </lineage>
</organism>
<proteinExistence type="predicted"/>
<dbReference type="PANTHER" id="PTHR33463">
    <property type="entry name" value="NB-ARC DOMAIN-CONTAINING PROTEIN-RELATED"/>
    <property type="match status" value="1"/>
</dbReference>
<protein>
    <submittedName>
        <fullName evidence="4">Uncharacterized protein LOC101500596</fullName>
    </submittedName>
</protein>
<reference evidence="3" key="1">
    <citation type="journal article" date="2013" name="Nat. Biotechnol.">
        <title>Draft genome sequence of chickpea (Cicer arietinum) provides a resource for trait improvement.</title>
        <authorList>
            <person name="Varshney R.K."/>
            <person name="Song C."/>
            <person name="Saxena R.K."/>
            <person name="Azam S."/>
            <person name="Yu S."/>
            <person name="Sharpe A.G."/>
            <person name="Cannon S."/>
            <person name="Baek J."/>
            <person name="Rosen B.D."/>
            <person name="Tar'an B."/>
            <person name="Millan T."/>
            <person name="Zhang X."/>
            <person name="Ramsay L.D."/>
            <person name="Iwata A."/>
            <person name="Wang Y."/>
            <person name="Nelson W."/>
            <person name="Farmer A.D."/>
            <person name="Gaur P.M."/>
            <person name="Soderlund C."/>
            <person name="Penmetsa R.V."/>
            <person name="Xu C."/>
            <person name="Bharti A.K."/>
            <person name="He W."/>
            <person name="Winter P."/>
            <person name="Zhao S."/>
            <person name="Hane J.K."/>
            <person name="Carrasquilla-Garcia N."/>
            <person name="Condie J.A."/>
            <person name="Upadhyaya H.D."/>
            <person name="Luo M.C."/>
            <person name="Thudi M."/>
            <person name="Gowda C.L."/>
            <person name="Singh N.P."/>
            <person name="Lichtenzveig J."/>
            <person name="Gali K.K."/>
            <person name="Rubio J."/>
            <person name="Nadarajan N."/>
            <person name="Dolezel J."/>
            <person name="Bansal K.C."/>
            <person name="Xu X."/>
            <person name="Edwards D."/>
            <person name="Zhang G."/>
            <person name="Kahl G."/>
            <person name="Gil J."/>
            <person name="Singh K.B."/>
            <person name="Datta S.K."/>
            <person name="Jackson S.A."/>
            <person name="Wang J."/>
            <person name="Cook D.R."/>
        </authorList>
    </citation>
    <scope>NUCLEOTIDE SEQUENCE [LARGE SCALE GENOMIC DNA]</scope>
    <source>
        <strain evidence="3">cv. CDC Frontier</strain>
    </source>
</reference>
<accession>A0A1S3DYH7</accession>
<name>A0A1S3DYH7_CICAR</name>
<dbReference type="STRING" id="3827.A0A1S3DYH7"/>
<sequence>MKEIVAEEKKSNKCAPIIFEFNQLSTLLLWNANDLNGFYAGNHTLTCPSLRKIDVFNCAKLTLYKSILSTCSSQTSFQDDKFSILRQQPPFIMEEVIPNLEELRFEHKDANMILQVQNSSTLFTKIKFLGLSNYTNEETTFPYWLLQNVPTLESLSVDWSFLKKIFQDEGEGQISDTRLKTLTLNGLPKLQHICEEGSRINPVLESLEYLYLHGCSSLTNLLLSSATLNHLTCVEIKCCKRLKSLFRSLVAQSLDKLTTLKIKCCHALEEIIVREENIVDIAFVNLEILMLECLPSLNKFCSSKCFLKFPLLEEVIVRDCNTPDCPRMKVFSDGNTSTPNLRKVKIAEKDQEQFWNRNINDTINNMFVDKVAFRQFKYLSLSDYPELKNLWYGKFDGNIMFSNLKYLVVEKCDFLSDVLFSSNVLQVLHGLEDLEVRNCDSLEVVFDVKGMKSSKEILNSQLKRLTLSNLPKLKQIWNNDPYEIMSFGNLCTVNISICQSLLYVFSSSLCKDLGNLELLELDTCEVKEIVATEYEGSMEISFNFPQLTQIRLRLLTNLNSFYRRKHTLECPSLKVLNVYRCEKLRMFYFNGLDPLDHDESHNDMLFQQPMFSIEKLSSKLEDFTINGTDAFRMLNAYFQENIFSKIKVLRLQCFNETPTIFLNDFHAVFPNLKSLIVRYSSFEILFPISKGSAVGNLNKKISKQITKLWLYELENIKYIWHEELPPDHPLLQDLESLLVCSCPSLLSLVPSSISFTYLTNLEVDTLKTLLS</sequence>
<dbReference type="InterPro" id="IPR050905">
    <property type="entry name" value="Plant_NBS-LRR"/>
</dbReference>
<dbReference type="AlphaFoldDB" id="A0A1S3DYH7"/>
<dbReference type="RefSeq" id="XP_012568214.1">
    <property type="nucleotide sequence ID" value="XM_012712760.1"/>
</dbReference>
<dbReference type="Gene3D" id="3.80.10.10">
    <property type="entry name" value="Ribonuclease Inhibitor"/>
    <property type="match status" value="3"/>
</dbReference>
<dbReference type="OrthoDB" id="1435950at2759"/>
<evidence type="ECO:0000313" key="4">
    <source>
        <dbReference type="RefSeq" id="XP_012568214.1"/>
    </source>
</evidence>
<dbReference type="Pfam" id="PF23247">
    <property type="entry name" value="LRR_RPS2"/>
    <property type="match status" value="3"/>
</dbReference>
<evidence type="ECO:0000313" key="3">
    <source>
        <dbReference type="Proteomes" id="UP000087171"/>
    </source>
</evidence>
<feature type="domain" description="Disease resistance protein At4g27190-like leucine-rich repeats" evidence="2">
    <location>
        <begin position="377"/>
        <end position="525"/>
    </location>
</feature>
<dbReference type="GeneID" id="101500596"/>
<feature type="domain" description="Disease resistance protein At4g27190-like leucine-rich repeats" evidence="2">
    <location>
        <begin position="100"/>
        <end position="226"/>
    </location>
</feature>
<dbReference type="KEGG" id="cam:101500596"/>